<sequence length="313" mass="33571">MRPRQTFQQLIAANKRNSVFLIAGMFAFLLLLGAVFGGAYGGFEWGLLIAAVTAVIVFLAAWFGGSGTLLAVSGARRLEKADDPQLFNVVEEMSIAAGIPMPKIYVIDSAAPNAFATGIDPAHAAVAITEGLREKLTREELQGVMAHEIGHIRNFDIRYTMLMAVLAGAIVMLADAFLRVSFRFGGGRRRGGKGDGAAQLVLLLAGVVLALLAPLVTMLIQMAMSRQREYLADASAVEFTRNPSGLARALSKISGDRTPYEASRATAPLYIVNPKVELRSGADGWFSTHPPIRERIRRLFELAGGGAENGARN</sequence>
<evidence type="ECO:0000256" key="2">
    <source>
        <dbReference type="ARBA" id="ARBA00009779"/>
    </source>
</evidence>
<dbReference type="EC" id="3.4.24.-" evidence="12"/>
<evidence type="ECO:0000256" key="8">
    <source>
        <dbReference type="ARBA" id="ARBA00022833"/>
    </source>
</evidence>
<keyword evidence="9 12" id="KW-1133">Transmembrane helix</keyword>
<dbReference type="InterPro" id="IPR001915">
    <property type="entry name" value="Peptidase_M48"/>
</dbReference>
<keyword evidence="10 12" id="KW-0482">Metalloprotease</keyword>
<dbReference type="PANTHER" id="PTHR43221:SF1">
    <property type="entry name" value="PROTEASE HTPX"/>
    <property type="match status" value="1"/>
</dbReference>
<evidence type="ECO:0000256" key="6">
    <source>
        <dbReference type="ARBA" id="ARBA00022723"/>
    </source>
</evidence>
<feature type="transmembrane region" description="Helical" evidence="12">
    <location>
        <begin position="198"/>
        <end position="220"/>
    </location>
</feature>
<evidence type="ECO:0000256" key="5">
    <source>
        <dbReference type="ARBA" id="ARBA00022692"/>
    </source>
</evidence>
<comment type="cofactor">
    <cofactor evidence="12">
        <name>Zn(2+)</name>
        <dbReference type="ChEBI" id="CHEBI:29105"/>
    </cofactor>
    <text evidence="12">Binds 1 zinc ion per subunit.</text>
</comment>
<evidence type="ECO:0000256" key="10">
    <source>
        <dbReference type="ARBA" id="ARBA00023049"/>
    </source>
</evidence>
<dbReference type="GO" id="GO:0006508">
    <property type="term" value="P:proteolysis"/>
    <property type="evidence" value="ECO:0007669"/>
    <property type="project" value="UniProtKB-KW"/>
</dbReference>
<dbReference type="Pfam" id="PF01435">
    <property type="entry name" value="Peptidase_M48"/>
    <property type="match status" value="1"/>
</dbReference>
<feature type="domain" description="Peptidase M48" evidence="13">
    <location>
        <begin position="82"/>
        <end position="301"/>
    </location>
</feature>
<evidence type="ECO:0000313" key="15">
    <source>
        <dbReference type="Proteomes" id="UP000435649"/>
    </source>
</evidence>
<dbReference type="GO" id="GO:0004222">
    <property type="term" value="F:metalloendopeptidase activity"/>
    <property type="evidence" value="ECO:0007669"/>
    <property type="project" value="UniProtKB-UniRule"/>
</dbReference>
<dbReference type="CDD" id="cd07340">
    <property type="entry name" value="M48B_Htpx_like"/>
    <property type="match status" value="1"/>
</dbReference>
<accession>A0A844G227</accession>
<dbReference type="GO" id="GO:0005886">
    <property type="term" value="C:plasma membrane"/>
    <property type="evidence" value="ECO:0007669"/>
    <property type="project" value="UniProtKB-SubCell"/>
</dbReference>
<feature type="binding site" evidence="12">
    <location>
        <position position="151"/>
    </location>
    <ligand>
        <name>Zn(2+)</name>
        <dbReference type="ChEBI" id="CHEBI:29105"/>
        <note>catalytic</note>
    </ligand>
</feature>
<evidence type="ECO:0000256" key="3">
    <source>
        <dbReference type="ARBA" id="ARBA00022475"/>
    </source>
</evidence>
<dbReference type="PANTHER" id="PTHR43221">
    <property type="entry name" value="PROTEASE HTPX"/>
    <property type="match status" value="1"/>
</dbReference>
<keyword evidence="8 12" id="KW-0862">Zinc</keyword>
<evidence type="ECO:0000256" key="1">
    <source>
        <dbReference type="ARBA" id="ARBA00004651"/>
    </source>
</evidence>
<evidence type="ECO:0000256" key="4">
    <source>
        <dbReference type="ARBA" id="ARBA00022670"/>
    </source>
</evidence>
<feature type="transmembrane region" description="Helical" evidence="12">
    <location>
        <begin position="20"/>
        <end position="41"/>
    </location>
</feature>
<keyword evidence="5 12" id="KW-0812">Transmembrane</keyword>
<name>A0A844G227_9BACT</name>
<keyword evidence="4 12" id="KW-0645">Protease</keyword>
<keyword evidence="11 12" id="KW-0472">Membrane</keyword>
<evidence type="ECO:0000313" key="14">
    <source>
        <dbReference type="EMBL" id="MST97426.1"/>
    </source>
</evidence>
<feature type="transmembrane region" description="Helical" evidence="12">
    <location>
        <begin position="159"/>
        <end position="178"/>
    </location>
</feature>
<organism evidence="14 15">
    <name type="scientific">Victivallis lenta</name>
    <dbReference type="NCBI Taxonomy" id="2606640"/>
    <lineage>
        <taxon>Bacteria</taxon>
        <taxon>Pseudomonadati</taxon>
        <taxon>Lentisphaerota</taxon>
        <taxon>Lentisphaeria</taxon>
        <taxon>Victivallales</taxon>
        <taxon>Victivallaceae</taxon>
        <taxon>Victivallis</taxon>
    </lineage>
</organism>
<comment type="subcellular location">
    <subcellularLocation>
        <location evidence="1 12">Cell membrane</location>
        <topology evidence="1 12">Multi-pass membrane protein</topology>
    </subcellularLocation>
</comment>
<evidence type="ECO:0000256" key="7">
    <source>
        <dbReference type="ARBA" id="ARBA00022801"/>
    </source>
</evidence>
<proteinExistence type="inferred from homology"/>
<comment type="similarity">
    <text evidence="2 12">Belongs to the peptidase M48B family.</text>
</comment>
<comment type="caution">
    <text evidence="14">The sequence shown here is derived from an EMBL/GenBank/DDBJ whole genome shotgun (WGS) entry which is preliminary data.</text>
</comment>
<dbReference type="RefSeq" id="WP_154418354.1">
    <property type="nucleotide sequence ID" value="NZ_VUNS01000010.1"/>
</dbReference>
<keyword evidence="6 12" id="KW-0479">Metal-binding</keyword>
<evidence type="ECO:0000256" key="12">
    <source>
        <dbReference type="HAMAP-Rule" id="MF_00188"/>
    </source>
</evidence>
<feature type="binding site" evidence="12">
    <location>
        <position position="229"/>
    </location>
    <ligand>
        <name>Zn(2+)</name>
        <dbReference type="ChEBI" id="CHEBI:29105"/>
        <note>catalytic</note>
    </ligand>
</feature>
<dbReference type="GO" id="GO:0008270">
    <property type="term" value="F:zinc ion binding"/>
    <property type="evidence" value="ECO:0007669"/>
    <property type="project" value="UniProtKB-UniRule"/>
</dbReference>
<evidence type="ECO:0000259" key="13">
    <source>
        <dbReference type="Pfam" id="PF01435"/>
    </source>
</evidence>
<dbReference type="InterPro" id="IPR050083">
    <property type="entry name" value="HtpX_protease"/>
</dbReference>
<dbReference type="HAMAP" id="MF_00188">
    <property type="entry name" value="Pept_M48_protease_HtpX"/>
    <property type="match status" value="1"/>
</dbReference>
<protein>
    <recommendedName>
        <fullName evidence="12">Protease HtpX homolog</fullName>
        <ecNumber evidence="12">3.4.24.-</ecNumber>
    </recommendedName>
</protein>
<feature type="binding site" evidence="12">
    <location>
        <position position="147"/>
    </location>
    <ligand>
        <name>Zn(2+)</name>
        <dbReference type="ChEBI" id="CHEBI:29105"/>
        <note>catalytic</note>
    </ligand>
</feature>
<keyword evidence="7 12" id="KW-0378">Hydrolase</keyword>
<keyword evidence="3 12" id="KW-1003">Cell membrane</keyword>
<dbReference type="AlphaFoldDB" id="A0A844G227"/>
<dbReference type="EMBL" id="VUNS01000010">
    <property type="protein sequence ID" value="MST97426.1"/>
    <property type="molecule type" value="Genomic_DNA"/>
</dbReference>
<evidence type="ECO:0000256" key="9">
    <source>
        <dbReference type="ARBA" id="ARBA00022989"/>
    </source>
</evidence>
<dbReference type="InterPro" id="IPR022919">
    <property type="entry name" value="Pept_M48_protease_HtpX"/>
</dbReference>
<dbReference type="Proteomes" id="UP000435649">
    <property type="component" value="Unassembled WGS sequence"/>
</dbReference>
<dbReference type="Gene3D" id="3.30.2010.10">
    <property type="entry name" value="Metalloproteases ('zincins'), catalytic domain"/>
    <property type="match status" value="1"/>
</dbReference>
<feature type="active site" evidence="12">
    <location>
        <position position="148"/>
    </location>
</feature>
<reference evidence="14 15" key="1">
    <citation type="submission" date="2019-08" db="EMBL/GenBank/DDBJ databases">
        <title>In-depth cultivation of the pig gut microbiome towards novel bacterial diversity and tailored functional studies.</title>
        <authorList>
            <person name="Wylensek D."/>
            <person name="Hitch T.C.A."/>
            <person name="Clavel T."/>
        </authorList>
    </citation>
    <scope>NUCLEOTIDE SEQUENCE [LARGE SCALE GENOMIC DNA]</scope>
    <source>
        <strain evidence="14 15">BBE-744-WT-12</strain>
    </source>
</reference>
<gene>
    <name evidence="12" type="primary">htpX</name>
    <name evidence="14" type="ORF">FYJ85_10275</name>
</gene>
<keyword evidence="15" id="KW-1185">Reference proteome</keyword>
<feature type="transmembrane region" description="Helical" evidence="12">
    <location>
        <begin position="47"/>
        <end position="72"/>
    </location>
</feature>
<evidence type="ECO:0000256" key="11">
    <source>
        <dbReference type="ARBA" id="ARBA00023136"/>
    </source>
</evidence>